<gene>
    <name evidence="2" type="ORF">GSLYS_00002458001</name>
</gene>
<organism evidence="2 3">
    <name type="scientific">Lymnaea stagnalis</name>
    <name type="common">Great pond snail</name>
    <name type="synonym">Helix stagnalis</name>
    <dbReference type="NCBI Taxonomy" id="6523"/>
    <lineage>
        <taxon>Eukaryota</taxon>
        <taxon>Metazoa</taxon>
        <taxon>Spiralia</taxon>
        <taxon>Lophotrochozoa</taxon>
        <taxon>Mollusca</taxon>
        <taxon>Gastropoda</taxon>
        <taxon>Heterobranchia</taxon>
        <taxon>Euthyneura</taxon>
        <taxon>Panpulmonata</taxon>
        <taxon>Hygrophila</taxon>
        <taxon>Lymnaeoidea</taxon>
        <taxon>Lymnaeidae</taxon>
        <taxon>Lymnaea</taxon>
    </lineage>
</organism>
<evidence type="ECO:0000313" key="3">
    <source>
        <dbReference type="Proteomes" id="UP001497497"/>
    </source>
</evidence>
<feature type="region of interest" description="Disordered" evidence="1">
    <location>
        <begin position="1"/>
        <end position="176"/>
    </location>
</feature>
<sequence length="276" mass="29493">MYPCPSEDMEAPGNMPDVSGDAKEGAKKKKEVSFSLDEDNNINHPPAMTTFNPIGSDKYDLIPEKDRNKVKTDLLTSNHYQADKHTKSSSSKKDINNFNFHQVHPAGPGHVFTNRQTDHLHEDNLSDASGDLSTSDSGRGGSDVEQQSHGGASRDSGDTSFASSQRGFNSHNNLNTTASTSSTASIINHSVHSVHNINSHALKPASNKSSQQFHNIHPDPPSVGTFLSPNPPASSMGRPARGRGYALTGAASQSGIPSSSQFTSNVFHNDGSAYLP</sequence>
<feature type="compositionally biased region" description="Polar residues" evidence="1">
    <location>
        <begin position="158"/>
        <end position="168"/>
    </location>
</feature>
<feature type="compositionally biased region" description="Basic and acidic residues" evidence="1">
    <location>
        <begin position="81"/>
        <end position="95"/>
    </location>
</feature>
<dbReference type="Proteomes" id="UP001497497">
    <property type="component" value="Unassembled WGS sequence"/>
</dbReference>
<feature type="region of interest" description="Disordered" evidence="1">
    <location>
        <begin position="205"/>
        <end position="244"/>
    </location>
</feature>
<dbReference type="EMBL" id="CAXITT010000030">
    <property type="protein sequence ID" value="CAL1528288.1"/>
    <property type="molecule type" value="Genomic_DNA"/>
</dbReference>
<reference evidence="2 3" key="1">
    <citation type="submission" date="2024-04" db="EMBL/GenBank/DDBJ databases">
        <authorList>
            <consortium name="Genoscope - CEA"/>
            <person name="William W."/>
        </authorList>
    </citation>
    <scope>NUCLEOTIDE SEQUENCE [LARGE SCALE GENOMIC DNA]</scope>
</reference>
<accession>A0AAV2H436</accession>
<keyword evidence="3" id="KW-1185">Reference proteome</keyword>
<feature type="non-terminal residue" evidence="2">
    <location>
        <position position="276"/>
    </location>
</feature>
<dbReference type="AlphaFoldDB" id="A0AAV2H436"/>
<protein>
    <submittedName>
        <fullName evidence="2">Uncharacterized protein</fullName>
    </submittedName>
</protein>
<evidence type="ECO:0000313" key="2">
    <source>
        <dbReference type="EMBL" id="CAL1528288.1"/>
    </source>
</evidence>
<feature type="compositionally biased region" description="Basic and acidic residues" evidence="1">
    <location>
        <begin position="57"/>
        <end position="72"/>
    </location>
</feature>
<evidence type="ECO:0000256" key="1">
    <source>
        <dbReference type="SAM" id="MobiDB-lite"/>
    </source>
</evidence>
<comment type="caution">
    <text evidence="2">The sequence shown here is derived from an EMBL/GenBank/DDBJ whole genome shotgun (WGS) entry which is preliminary data.</text>
</comment>
<name>A0AAV2H436_LYMST</name>
<proteinExistence type="predicted"/>